<dbReference type="AlphaFoldDB" id="A0A484F3M8"/>
<evidence type="ECO:0000313" key="2">
    <source>
        <dbReference type="EMBL" id="TDQ67869.1"/>
    </source>
</evidence>
<comment type="caution">
    <text evidence="2">The sequence shown here is derived from an EMBL/GenBank/DDBJ whole genome shotgun (WGS) entry which is preliminary data.</text>
</comment>
<evidence type="ECO:0000256" key="1">
    <source>
        <dbReference type="SAM" id="Phobius"/>
    </source>
</evidence>
<dbReference type="RefSeq" id="WP_133517867.1">
    <property type="nucleotide sequence ID" value="NZ_JAHDUW010000001.1"/>
</dbReference>
<name>A0A484F3M8_9EURY</name>
<dbReference type="EMBL" id="SNYS01000010">
    <property type="protein sequence ID" value="TDQ67869.1"/>
    <property type="molecule type" value="Genomic_DNA"/>
</dbReference>
<organism evidence="2 3">
    <name type="scientific">Methanimicrococcus blatticola</name>
    <dbReference type="NCBI Taxonomy" id="91560"/>
    <lineage>
        <taxon>Archaea</taxon>
        <taxon>Methanobacteriati</taxon>
        <taxon>Methanobacteriota</taxon>
        <taxon>Stenosarchaea group</taxon>
        <taxon>Methanomicrobia</taxon>
        <taxon>Methanosarcinales</taxon>
        <taxon>Methanosarcinaceae</taxon>
        <taxon>Methanimicrococcus</taxon>
    </lineage>
</organism>
<gene>
    <name evidence="2" type="ORF">C7391_1423</name>
</gene>
<accession>A0A484F3M8</accession>
<sequence>MTDMTGIDEAKYKKWFLLDSLLIIGMWGFLVLSETFVTYTILNAAVSRGLEIPMVLLALFVLVLLLMFFINGMACLNVWKSIKAHMYEFKYYD</sequence>
<feature type="transmembrane region" description="Helical" evidence="1">
    <location>
        <begin position="21"/>
        <end position="42"/>
    </location>
</feature>
<keyword evidence="3" id="KW-1185">Reference proteome</keyword>
<keyword evidence="1" id="KW-0472">Membrane</keyword>
<feature type="transmembrane region" description="Helical" evidence="1">
    <location>
        <begin position="54"/>
        <end position="79"/>
    </location>
</feature>
<evidence type="ECO:0000313" key="3">
    <source>
        <dbReference type="Proteomes" id="UP000294855"/>
    </source>
</evidence>
<protein>
    <submittedName>
        <fullName evidence="2">Uncharacterized protein</fullName>
    </submittedName>
</protein>
<proteinExistence type="predicted"/>
<dbReference type="Proteomes" id="UP000294855">
    <property type="component" value="Unassembled WGS sequence"/>
</dbReference>
<keyword evidence="1" id="KW-1133">Transmembrane helix</keyword>
<reference evidence="2 3" key="1">
    <citation type="submission" date="2019-03" db="EMBL/GenBank/DDBJ databases">
        <title>Genomic Encyclopedia of Type Strains, Phase IV (KMG-IV): sequencing the most valuable type-strain genomes for metagenomic binning, comparative biology and taxonomic classification.</title>
        <authorList>
            <person name="Goeker M."/>
        </authorList>
    </citation>
    <scope>NUCLEOTIDE SEQUENCE [LARGE SCALE GENOMIC DNA]</scope>
    <source>
        <strain evidence="2 3">DSM 13328</strain>
    </source>
</reference>
<keyword evidence="1" id="KW-0812">Transmembrane</keyword>
<dbReference type="OrthoDB" id="124638at2157"/>